<reference evidence="2" key="2">
    <citation type="journal article" date="2010" name="Stand. Genomic Sci.">
        <title>Complete genome sequence of Vulcanisaeta distributa type strain (IC-017T).</title>
        <authorList>
            <person name="Mavromatis K."/>
            <person name="Sikorski J."/>
            <person name="Pabst E."/>
            <person name="Teshima H."/>
            <person name="Lapidus A."/>
            <person name="Lucas S."/>
            <person name="Nolan M."/>
            <person name="Glavina Del Rio T."/>
            <person name="Cheng J."/>
            <person name="Bruce D."/>
            <person name="Goodwin L."/>
            <person name="Pitluck S."/>
            <person name="Liolios K."/>
            <person name="Ivanova N."/>
            <person name="Mikhailova N."/>
            <person name="Pati A."/>
            <person name="Chen A."/>
            <person name="Palaniappan K."/>
            <person name="Land M."/>
            <person name="Hauser L."/>
            <person name="Chang Y."/>
            <person name="Jeffries C."/>
            <person name="Rohde M."/>
            <person name="Spring S."/>
            <person name="Goker M."/>
            <person name="Wirth R."/>
            <person name="Woyke T."/>
            <person name="Bristow J."/>
            <person name="Eisen J."/>
            <person name="Markowitz V."/>
            <person name="Hugenholtz P."/>
            <person name="Klenk H."/>
            <person name="Kyrpides N."/>
        </authorList>
    </citation>
    <scope>NUCLEOTIDE SEQUENCE [LARGE SCALE GENOMIC DNA]</scope>
    <source>
        <strain evidence="2">DSM 14429 / JCM 11212 / NBRC 100878 / IC-017</strain>
    </source>
</reference>
<dbReference type="Proteomes" id="UP000006681">
    <property type="component" value="Chromosome"/>
</dbReference>
<dbReference type="HOGENOM" id="CLU_3338707_0_0_2"/>
<gene>
    <name evidence="1" type="ordered locus">Vdis_1774</name>
</gene>
<dbReference type="AlphaFoldDB" id="E1QUM9"/>
<evidence type="ECO:0000313" key="2">
    <source>
        <dbReference type="Proteomes" id="UP000006681"/>
    </source>
</evidence>
<keyword evidence="2" id="KW-1185">Reference proteome</keyword>
<reference evidence="1 2" key="1">
    <citation type="journal article" date="2010" name="Stand. Genomic Sci.">
        <title>Complete genome sequence of Vulcanisaeta distributa type strain (IC-017).</title>
        <authorList>
            <person name="Mavromatis K."/>
            <person name="Sikorski J."/>
            <person name="Pabst E."/>
            <person name="Teshima H."/>
            <person name="Lapidus A."/>
            <person name="Lucas S."/>
            <person name="Nolan M."/>
            <person name="Glavina Del Rio T."/>
            <person name="Cheng J.F."/>
            <person name="Bruce D."/>
            <person name="Goodwin L."/>
            <person name="Pitluck S."/>
            <person name="Liolios K."/>
            <person name="Ivanova N."/>
            <person name="Mikhailova N."/>
            <person name="Pati A."/>
            <person name="Chen A."/>
            <person name="Palaniappan K."/>
            <person name="Land M."/>
            <person name="Hauser L."/>
            <person name="Chang Y.J."/>
            <person name="Jeffries C.D."/>
            <person name="Rohde M."/>
            <person name="Spring S."/>
            <person name="Goker M."/>
            <person name="Wirth R."/>
            <person name="Woyke T."/>
            <person name="Bristow J."/>
            <person name="Eisen J.A."/>
            <person name="Markowitz V."/>
            <person name="Hugenholtz P."/>
            <person name="Klenk H.P."/>
            <person name="Kyrpides N.C."/>
        </authorList>
    </citation>
    <scope>NUCLEOTIDE SEQUENCE [LARGE SCALE GENOMIC DNA]</scope>
    <source>
        <strain evidence="2">DSM 14429 / JCM 11212 / NBRC 100878 / IC-017</strain>
    </source>
</reference>
<organism evidence="1 2">
    <name type="scientific">Vulcanisaeta distributa (strain DSM 14429 / JCM 11212 / NBRC 100878 / IC-017)</name>
    <dbReference type="NCBI Taxonomy" id="572478"/>
    <lineage>
        <taxon>Archaea</taxon>
        <taxon>Thermoproteota</taxon>
        <taxon>Thermoprotei</taxon>
        <taxon>Thermoproteales</taxon>
        <taxon>Thermoproteaceae</taxon>
        <taxon>Vulcanisaeta</taxon>
    </lineage>
</organism>
<dbReference type="EMBL" id="CP002100">
    <property type="protein sequence ID" value="ADN51148.1"/>
    <property type="molecule type" value="Genomic_DNA"/>
</dbReference>
<protein>
    <submittedName>
        <fullName evidence="1">Uncharacterized protein</fullName>
    </submittedName>
</protein>
<name>E1QUM9_VULDI</name>
<sequence length="37" mass="4183">MHLNELVLNTVIYNNGTIKIINNGDVNNYWCDDGSTN</sequence>
<evidence type="ECO:0000313" key="1">
    <source>
        <dbReference type="EMBL" id="ADN51148.1"/>
    </source>
</evidence>
<dbReference type="KEGG" id="vdi:Vdis_1774"/>
<proteinExistence type="predicted"/>
<dbReference type="STRING" id="572478.Vdis_1774"/>
<accession>E1QUM9</accession>